<dbReference type="EMBL" id="MBFR01000260">
    <property type="protein sequence ID" value="PVU90401.1"/>
    <property type="molecule type" value="Genomic_DNA"/>
</dbReference>
<dbReference type="PANTHER" id="PTHR15460:SF3">
    <property type="entry name" value="PEROXISOMAL MEMBRANE PROTEIN 4"/>
    <property type="match status" value="1"/>
</dbReference>
<dbReference type="PANTHER" id="PTHR15460">
    <property type="entry name" value="PEROXISOMAL MEMBRANE PROTEIN 4"/>
    <property type="match status" value="1"/>
</dbReference>
<comment type="caution">
    <text evidence="2">The sequence shown here is derived from an EMBL/GenBank/DDBJ whole genome shotgun (WGS) entry which is preliminary data.</text>
</comment>
<dbReference type="Pfam" id="PF02466">
    <property type="entry name" value="Tim17"/>
    <property type="match status" value="1"/>
</dbReference>
<proteinExistence type="predicted"/>
<keyword evidence="1" id="KW-0812">Transmembrane</keyword>
<evidence type="ECO:0008006" key="4">
    <source>
        <dbReference type="Google" id="ProtNLM"/>
    </source>
</evidence>
<dbReference type="GO" id="GO:0005778">
    <property type="term" value="C:peroxisomal membrane"/>
    <property type="evidence" value="ECO:0007669"/>
    <property type="project" value="TreeGrafter"/>
</dbReference>
<reference evidence="2 3" key="1">
    <citation type="journal article" date="2018" name="MBio">
        <title>Comparative Genomics Reveals the Core Gene Toolbox for the Fungus-Insect Symbiosis.</title>
        <authorList>
            <person name="Wang Y."/>
            <person name="Stata M."/>
            <person name="Wang W."/>
            <person name="Stajich J.E."/>
            <person name="White M.M."/>
            <person name="Moncalvo J.M."/>
        </authorList>
    </citation>
    <scope>NUCLEOTIDE SEQUENCE [LARGE SCALE GENOMIC DNA]</scope>
    <source>
        <strain evidence="2 3">SWE-8-4</strain>
    </source>
</reference>
<feature type="transmembrane region" description="Helical" evidence="1">
    <location>
        <begin position="92"/>
        <end position="109"/>
    </location>
</feature>
<dbReference type="InterPro" id="IPR019531">
    <property type="entry name" value="Pmp4"/>
</dbReference>
<dbReference type="STRING" id="133385.A0A2T9YDJ5"/>
<protein>
    <recommendedName>
        <fullName evidence="4">Peroxisomal membrane protein 4</fullName>
    </recommendedName>
</protein>
<keyword evidence="1" id="KW-1133">Transmembrane helix</keyword>
<evidence type="ECO:0000313" key="3">
    <source>
        <dbReference type="Proteomes" id="UP000245383"/>
    </source>
</evidence>
<dbReference type="OrthoDB" id="39659at2759"/>
<accession>A0A2T9YDJ5</accession>
<evidence type="ECO:0000313" key="2">
    <source>
        <dbReference type="EMBL" id="PVU90401.1"/>
    </source>
</evidence>
<keyword evidence="3" id="KW-1185">Reference proteome</keyword>
<name>A0A2T9YDJ5_9FUNG</name>
<evidence type="ECO:0000256" key="1">
    <source>
        <dbReference type="SAM" id="Phobius"/>
    </source>
</evidence>
<gene>
    <name evidence="2" type="ORF">BB561_004901</name>
</gene>
<dbReference type="AlphaFoldDB" id="A0A2T9YDJ5"/>
<keyword evidence="1" id="KW-0472">Membrane</keyword>
<dbReference type="Proteomes" id="UP000245383">
    <property type="component" value="Unassembled WGS sequence"/>
</dbReference>
<sequence length="199" mass="22433">MELLERLAVDPRLHDLLSVVKGARNGLVYGAKIRFPHALVMTFLFKRGSLQSKLRAILLATKDHALKLALFATIYKTLVIVQRRLFNLKRENMALAVFIAGFIGGGVVFRDSTSINQQIVLYLFSRTITALGTDIWTAAALPTPKRPFTLFSALCWGAVMTIYYKGSSNLQLGLKNSMTYIYSDSDNWSNLYTLLWHNK</sequence>
<organism evidence="2 3">
    <name type="scientific">Smittium simulii</name>
    <dbReference type="NCBI Taxonomy" id="133385"/>
    <lineage>
        <taxon>Eukaryota</taxon>
        <taxon>Fungi</taxon>
        <taxon>Fungi incertae sedis</taxon>
        <taxon>Zoopagomycota</taxon>
        <taxon>Kickxellomycotina</taxon>
        <taxon>Harpellomycetes</taxon>
        <taxon>Harpellales</taxon>
        <taxon>Legeriomycetaceae</taxon>
        <taxon>Smittium</taxon>
    </lineage>
</organism>